<protein>
    <submittedName>
        <fullName evidence="1">Uncharacterized protein</fullName>
    </submittedName>
</protein>
<sequence>MAYFCSCNKCKASPAKPKSGTKSPIEEVSGFKVNMIEGWVLVHWSGAKFEQMFSTEVHNFKTRGNHMVGSSFFLCKHGIPAGIPKSLSLLGLGGSQKYTIDSEIGNQLEVYYKGNKTEIDTYPEVTVVLGCGGSIGFNDQNEAVSINPSLCVPIIKNKGIFRFLKFKRPKFRRLRGNNP</sequence>
<comment type="caution">
    <text evidence="1">The sequence shown here is derived from an EMBL/GenBank/DDBJ whole genome shotgun (WGS) entry which is preliminary data.</text>
</comment>
<keyword evidence="2" id="KW-1185">Reference proteome</keyword>
<name>A0A1C3EKP1_9GAMM</name>
<dbReference type="EMBL" id="LYBM01000013">
    <property type="protein sequence ID" value="ODA33799.1"/>
    <property type="molecule type" value="Genomic_DNA"/>
</dbReference>
<reference evidence="1 2" key="1">
    <citation type="submission" date="2016-05" db="EMBL/GenBank/DDBJ databases">
        <title>Genomic Taxonomy of the Vibrionaceae.</title>
        <authorList>
            <person name="Gomez-Gil B."/>
            <person name="Enciso-Ibarra J."/>
        </authorList>
    </citation>
    <scope>NUCLEOTIDE SEQUENCE [LARGE SCALE GENOMIC DNA]</scope>
    <source>
        <strain evidence="1 2">CAIM 1920</strain>
    </source>
</reference>
<dbReference type="AlphaFoldDB" id="A0A1C3EKP1"/>
<evidence type="ECO:0000313" key="1">
    <source>
        <dbReference type="EMBL" id="ODA33799.1"/>
    </source>
</evidence>
<dbReference type="Proteomes" id="UP000094936">
    <property type="component" value="Unassembled WGS sequence"/>
</dbReference>
<accession>A0A1C3EKP1</accession>
<organism evidence="1 2">
    <name type="scientific">Veronia pacifica</name>
    <dbReference type="NCBI Taxonomy" id="1080227"/>
    <lineage>
        <taxon>Bacteria</taxon>
        <taxon>Pseudomonadati</taxon>
        <taxon>Pseudomonadota</taxon>
        <taxon>Gammaproteobacteria</taxon>
        <taxon>Vibrionales</taxon>
        <taxon>Vibrionaceae</taxon>
        <taxon>Veronia</taxon>
    </lineage>
</organism>
<proteinExistence type="predicted"/>
<dbReference type="RefSeq" id="WP_068901500.1">
    <property type="nucleotide sequence ID" value="NZ_JBHUIF010000015.1"/>
</dbReference>
<gene>
    <name evidence="1" type="ORF">A8L45_09220</name>
</gene>
<evidence type="ECO:0000313" key="2">
    <source>
        <dbReference type="Proteomes" id="UP000094936"/>
    </source>
</evidence>